<evidence type="ECO:0000313" key="4">
    <source>
        <dbReference type="Proteomes" id="UP001597476"/>
    </source>
</evidence>
<keyword evidence="4" id="KW-1185">Reference proteome</keyword>
<keyword evidence="2" id="KW-0812">Transmembrane</keyword>
<evidence type="ECO:0000313" key="3">
    <source>
        <dbReference type="EMBL" id="MFD2725204.1"/>
    </source>
</evidence>
<name>A0ABW5T8V7_9FLAO</name>
<sequence>MNGYITLGIIALLFVAMYVYSYGTVYMETLKEKRDKRKLHEHKEAMLRLKMRKQRQREEKYQKIYNRSQEIQKRIKEVERDRVLITQKLKDNVALELMKNKLQGATQQQTG</sequence>
<proteinExistence type="predicted"/>
<dbReference type="EMBL" id="JBHULY010000005">
    <property type="protein sequence ID" value="MFD2725204.1"/>
    <property type="molecule type" value="Genomic_DNA"/>
</dbReference>
<dbReference type="Proteomes" id="UP001597476">
    <property type="component" value="Unassembled WGS sequence"/>
</dbReference>
<feature type="coiled-coil region" evidence="1">
    <location>
        <begin position="39"/>
        <end position="81"/>
    </location>
</feature>
<accession>A0ABW5T8V7</accession>
<keyword evidence="2" id="KW-0472">Membrane</keyword>
<keyword evidence="1" id="KW-0175">Coiled coil</keyword>
<keyword evidence="2" id="KW-1133">Transmembrane helix</keyword>
<protein>
    <recommendedName>
        <fullName evidence="5">DUF3552 domain-containing protein</fullName>
    </recommendedName>
</protein>
<gene>
    <name evidence="3" type="ORF">ACFSR8_03190</name>
</gene>
<evidence type="ECO:0000256" key="1">
    <source>
        <dbReference type="SAM" id="Coils"/>
    </source>
</evidence>
<evidence type="ECO:0000256" key="2">
    <source>
        <dbReference type="SAM" id="Phobius"/>
    </source>
</evidence>
<dbReference type="RefSeq" id="WP_380288953.1">
    <property type="nucleotide sequence ID" value="NZ_JBHULY010000005.1"/>
</dbReference>
<reference evidence="4" key="1">
    <citation type="journal article" date="2019" name="Int. J. Syst. Evol. Microbiol.">
        <title>The Global Catalogue of Microorganisms (GCM) 10K type strain sequencing project: providing services to taxonomists for standard genome sequencing and annotation.</title>
        <authorList>
            <consortium name="The Broad Institute Genomics Platform"/>
            <consortium name="The Broad Institute Genome Sequencing Center for Infectious Disease"/>
            <person name="Wu L."/>
            <person name="Ma J."/>
        </authorList>
    </citation>
    <scope>NUCLEOTIDE SEQUENCE [LARGE SCALE GENOMIC DNA]</scope>
    <source>
        <strain evidence="4">KCTC 42398</strain>
    </source>
</reference>
<comment type="caution">
    <text evidence="3">The sequence shown here is derived from an EMBL/GenBank/DDBJ whole genome shotgun (WGS) entry which is preliminary data.</text>
</comment>
<feature type="transmembrane region" description="Helical" evidence="2">
    <location>
        <begin position="6"/>
        <end position="27"/>
    </location>
</feature>
<evidence type="ECO:0008006" key="5">
    <source>
        <dbReference type="Google" id="ProtNLM"/>
    </source>
</evidence>
<organism evidence="3 4">
    <name type="scientific">Hyunsoonleella rubra</name>
    <dbReference type="NCBI Taxonomy" id="1737062"/>
    <lineage>
        <taxon>Bacteria</taxon>
        <taxon>Pseudomonadati</taxon>
        <taxon>Bacteroidota</taxon>
        <taxon>Flavobacteriia</taxon>
        <taxon>Flavobacteriales</taxon>
        <taxon>Flavobacteriaceae</taxon>
    </lineage>
</organism>